<reference evidence="1" key="2">
    <citation type="journal article" date="2020" name="Nat. Commun.">
        <title>Large-scale genome sequencing of mycorrhizal fungi provides insights into the early evolution of symbiotic traits.</title>
        <authorList>
            <person name="Miyauchi S."/>
            <person name="Kiss E."/>
            <person name="Kuo A."/>
            <person name="Drula E."/>
            <person name="Kohler A."/>
            <person name="Sanchez-Garcia M."/>
            <person name="Morin E."/>
            <person name="Andreopoulos B."/>
            <person name="Barry K.W."/>
            <person name="Bonito G."/>
            <person name="Buee M."/>
            <person name="Carver A."/>
            <person name="Chen C."/>
            <person name="Cichocki N."/>
            <person name="Clum A."/>
            <person name="Culley D."/>
            <person name="Crous P.W."/>
            <person name="Fauchery L."/>
            <person name="Girlanda M."/>
            <person name="Hayes R.D."/>
            <person name="Keri Z."/>
            <person name="LaButti K."/>
            <person name="Lipzen A."/>
            <person name="Lombard V."/>
            <person name="Magnuson J."/>
            <person name="Maillard F."/>
            <person name="Murat C."/>
            <person name="Nolan M."/>
            <person name="Ohm R.A."/>
            <person name="Pangilinan J."/>
            <person name="Pereira M.F."/>
            <person name="Perotto S."/>
            <person name="Peter M."/>
            <person name="Pfister S."/>
            <person name="Riley R."/>
            <person name="Sitrit Y."/>
            <person name="Stielow J.B."/>
            <person name="Szollosi G."/>
            <person name="Zifcakova L."/>
            <person name="Stursova M."/>
            <person name="Spatafora J.W."/>
            <person name="Tedersoo L."/>
            <person name="Vaario L.M."/>
            <person name="Yamada A."/>
            <person name="Yan M."/>
            <person name="Wang P."/>
            <person name="Xu J."/>
            <person name="Bruns T."/>
            <person name="Baldrian P."/>
            <person name="Vilgalys R."/>
            <person name="Dunand C."/>
            <person name="Henrissat B."/>
            <person name="Grigoriev I.V."/>
            <person name="Hibbett D."/>
            <person name="Nagy L.G."/>
            <person name="Martin F.M."/>
        </authorList>
    </citation>
    <scope>NUCLEOTIDE SEQUENCE</scope>
    <source>
        <strain evidence="1">P2</strain>
    </source>
</reference>
<sequence>MDANPQRRRQDGALESLNAAMNAMNIAEERSGIAPAKVVFGSVNALLTKITGSMIDEQDYVELGLYCADICQALDRGTNGRRPDEFSQSLGEAINQLTAKVIERDSRRNAAPPFPHARNNKEMIAAWKSELNRILLVFNTELAVNIYVGVTDIRHDMSRIREEIGDRARSAQTSIPRGELPPPSPKACFGRDELIEEIVAQATNPTPIALIGAGGIGKTSIALTVLHDNRIKERFGFPASRVHLLSRLSTVIGAGIENPEDLAPLRPFLSSKEVLLVLDNAESILDPHGANAQEIYDVVEELSRIDNICLNPNIVDGGRTRHVLYKHGERSDSVDDILQQLGFHPLSITLLATVAHHNKWGADRLTIEWDAHRTQVLRTDYNGSLAATIELSLASPTSRKLGPDARDLLGVIAFFPQGVDENLDWLFPTISDRKNIFDKFCVLSLTYRSNKFVTMLAPLRDYLYPKGPEFSPLLCTTKERYFHKLSVDVNPCKPGFEEARWIRSEDANVEHLLDVFTSVDATSNNVWPACANFMGHLYHHKNRPVVLGPKIEGLPDNHPCKLLCLRRLSQLFELEIHRSLVYLFLSQGRLDDTWVHIEHIKSHAVDDPHRLGFTIVLQGSLWCQERRSEDAKSEILRAVDVYERLGAAKALGFCRMLLWGIEGEMNEPATSGE</sequence>
<organism evidence="1 2">
    <name type="scientific">Thelephora ganbajun</name>
    <name type="common">Ganba fungus</name>
    <dbReference type="NCBI Taxonomy" id="370292"/>
    <lineage>
        <taxon>Eukaryota</taxon>
        <taxon>Fungi</taxon>
        <taxon>Dikarya</taxon>
        <taxon>Basidiomycota</taxon>
        <taxon>Agaricomycotina</taxon>
        <taxon>Agaricomycetes</taxon>
        <taxon>Thelephorales</taxon>
        <taxon>Thelephoraceae</taxon>
        <taxon>Thelephora</taxon>
    </lineage>
</organism>
<evidence type="ECO:0000313" key="1">
    <source>
        <dbReference type="EMBL" id="KAF9643833.1"/>
    </source>
</evidence>
<evidence type="ECO:0000313" key="2">
    <source>
        <dbReference type="Proteomes" id="UP000886501"/>
    </source>
</evidence>
<proteinExistence type="predicted"/>
<reference evidence="1" key="1">
    <citation type="submission" date="2019-10" db="EMBL/GenBank/DDBJ databases">
        <authorList>
            <consortium name="DOE Joint Genome Institute"/>
            <person name="Kuo A."/>
            <person name="Miyauchi S."/>
            <person name="Kiss E."/>
            <person name="Drula E."/>
            <person name="Kohler A."/>
            <person name="Sanchez-Garcia M."/>
            <person name="Andreopoulos B."/>
            <person name="Barry K.W."/>
            <person name="Bonito G."/>
            <person name="Buee M."/>
            <person name="Carver A."/>
            <person name="Chen C."/>
            <person name="Cichocki N."/>
            <person name="Clum A."/>
            <person name="Culley D."/>
            <person name="Crous P.W."/>
            <person name="Fauchery L."/>
            <person name="Girlanda M."/>
            <person name="Hayes R."/>
            <person name="Keri Z."/>
            <person name="Labutti K."/>
            <person name="Lipzen A."/>
            <person name="Lombard V."/>
            <person name="Magnuson J."/>
            <person name="Maillard F."/>
            <person name="Morin E."/>
            <person name="Murat C."/>
            <person name="Nolan M."/>
            <person name="Ohm R."/>
            <person name="Pangilinan J."/>
            <person name="Pereira M."/>
            <person name="Perotto S."/>
            <person name="Peter M."/>
            <person name="Riley R."/>
            <person name="Sitrit Y."/>
            <person name="Stielow B."/>
            <person name="Szollosi G."/>
            <person name="Zifcakova L."/>
            <person name="Stursova M."/>
            <person name="Spatafora J.W."/>
            <person name="Tedersoo L."/>
            <person name="Vaario L.-M."/>
            <person name="Yamada A."/>
            <person name="Yan M."/>
            <person name="Wang P."/>
            <person name="Xu J."/>
            <person name="Bruns T."/>
            <person name="Baldrian P."/>
            <person name="Vilgalys R."/>
            <person name="Henrissat B."/>
            <person name="Grigoriev I.V."/>
            <person name="Hibbett D."/>
            <person name="Nagy L.G."/>
            <person name="Martin F.M."/>
        </authorList>
    </citation>
    <scope>NUCLEOTIDE SEQUENCE</scope>
    <source>
        <strain evidence="1">P2</strain>
    </source>
</reference>
<keyword evidence="2" id="KW-1185">Reference proteome</keyword>
<dbReference type="Proteomes" id="UP000886501">
    <property type="component" value="Unassembled WGS sequence"/>
</dbReference>
<gene>
    <name evidence="1" type="ORF">BDM02DRAFT_3191163</name>
</gene>
<comment type="caution">
    <text evidence="1">The sequence shown here is derived from an EMBL/GenBank/DDBJ whole genome shotgun (WGS) entry which is preliminary data.</text>
</comment>
<name>A0ACB6Z305_THEGA</name>
<accession>A0ACB6Z305</accession>
<protein>
    <submittedName>
        <fullName evidence="1">Uncharacterized protein</fullName>
    </submittedName>
</protein>
<dbReference type="EMBL" id="MU118182">
    <property type="protein sequence ID" value="KAF9643833.1"/>
    <property type="molecule type" value="Genomic_DNA"/>
</dbReference>